<keyword evidence="5" id="KW-0777">Teichoic acid biosynthesis</keyword>
<comment type="subcellular location">
    <subcellularLocation>
        <location evidence="1">Cell membrane</location>
        <topology evidence="1">Peripheral membrane protein</topology>
    </subcellularLocation>
</comment>
<organism evidence="7 8">
    <name type="scientific">Aliidiomarina sedimenti</name>
    <dbReference type="NCBI Taxonomy" id="1933879"/>
    <lineage>
        <taxon>Bacteria</taxon>
        <taxon>Pseudomonadati</taxon>
        <taxon>Pseudomonadota</taxon>
        <taxon>Gammaproteobacteria</taxon>
        <taxon>Alteromonadales</taxon>
        <taxon>Idiomarinaceae</taxon>
        <taxon>Aliidiomarina</taxon>
    </lineage>
</organism>
<protein>
    <recommendedName>
        <fullName evidence="9">CDP-glycerol--glycerophosphate glycerophosphotransferase</fullName>
    </recommendedName>
</protein>
<dbReference type="InterPro" id="IPR043148">
    <property type="entry name" value="TagF_C"/>
</dbReference>
<evidence type="ECO:0000256" key="4">
    <source>
        <dbReference type="ARBA" id="ARBA00022679"/>
    </source>
</evidence>
<evidence type="ECO:0000256" key="6">
    <source>
        <dbReference type="ARBA" id="ARBA00023136"/>
    </source>
</evidence>
<sequence length="375" mass="43481">MIKKIVKYIWLALLFIGLTPFRDKQSIALILHQDENWTGNFKSLHEALKKFGYSVYVIDLSLKSSTRDHLTENRVEFKSSLLCREYLLSGFVFTSHGPDLLSLFFCNAFKKLGNLGALRRYRILLWHGVGTKRQANGSWHKFSSYLFEYVLAHDEFDKTRMEEILGLNSERIIITGYPRYEAILCPESALSREELLQKSKVEAVKNEKELILYAPTWDVFTDAPNVLLEKVEAIIKSLAGSDRCQLGLRLHPKSYRLLELTSLPDSVYIFNNIDFPSTEVLLRDVDYLITDFSSIWYDFNALNRPIVLDTQSIDFFIEKERVRSDFYDLFCVVTRQKIISIDCIQEVFSDLHKKNRGLSPTTPNSNIIRFVNSLS</sequence>
<dbReference type="SUPFAM" id="SSF53756">
    <property type="entry name" value="UDP-Glycosyltransferase/glycogen phosphorylase"/>
    <property type="match status" value="1"/>
</dbReference>
<evidence type="ECO:0000256" key="3">
    <source>
        <dbReference type="ARBA" id="ARBA00022475"/>
    </source>
</evidence>
<evidence type="ECO:0000256" key="1">
    <source>
        <dbReference type="ARBA" id="ARBA00004202"/>
    </source>
</evidence>
<proteinExistence type="inferred from homology"/>
<comment type="similarity">
    <text evidence="2">Belongs to the CDP-glycerol glycerophosphotransferase family.</text>
</comment>
<dbReference type="Gene3D" id="3.40.50.12580">
    <property type="match status" value="1"/>
</dbReference>
<comment type="caution">
    <text evidence="7">The sequence shown here is derived from an EMBL/GenBank/DDBJ whole genome shotgun (WGS) entry which is preliminary data.</text>
</comment>
<dbReference type="InterPro" id="IPR007554">
    <property type="entry name" value="Glycerophosphate_synth"/>
</dbReference>
<dbReference type="EMBL" id="PIPN01000003">
    <property type="protein sequence ID" value="RUO30011.1"/>
    <property type="molecule type" value="Genomic_DNA"/>
</dbReference>
<name>A0ABY0BZS3_9GAMM</name>
<dbReference type="Pfam" id="PF04464">
    <property type="entry name" value="Glyphos_transf"/>
    <property type="match status" value="1"/>
</dbReference>
<keyword evidence="6" id="KW-0472">Membrane</keyword>
<dbReference type="RefSeq" id="WP_126789282.1">
    <property type="nucleotide sequence ID" value="NZ_PIPN01000003.1"/>
</dbReference>
<dbReference type="Gene3D" id="3.40.50.11820">
    <property type="match status" value="1"/>
</dbReference>
<dbReference type="PANTHER" id="PTHR37316">
    <property type="entry name" value="TEICHOIC ACID GLYCEROL-PHOSPHATE PRIMASE"/>
    <property type="match status" value="1"/>
</dbReference>
<accession>A0ABY0BZS3</accession>
<keyword evidence="4" id="KW-0808">Transferase</keyword>
<gene>
    <name evidence="7" type="ORF">CWE12_08605</name>
</gene>
<evidence type="ECO:0000313" key="8">
    <source>
        <dbReference type="Proteomes" id="UP000287410"/>
    </source>
</evidence>
<reference evidence="7 8" key="1">
    <citation type="journal article" date="2018" name="Front. Microbiol.">
        <title>Genome-Based Analysis Reveals the Taxonomy and Diversity of the Family Idiomarinaceae.</title>
        <authorList>
            <person name="Liu Y."/>
            <person name="Lai Q."/>
            <person name="Shao Z."/>
        </authorList>
    </citation>
    <scope>NUCLEOTIDE SEQUENCE [LARGE SCALE GENOMIC DNA]</scope>
    <source>
        <strain evidence="7 8">GBSy1</strain>
    </source>
</reference>
<dbReference type="PANTHER" id="PTHR37316:SF3">
    <property type="entry name" value="TEICHOIC ACID GLYCEROL-PHOSPHATE TRANSFERASE"/>
    <property type="match status" value="1"/>
</dbReference>
<dbReference type="InterPro" id="IPR051612">
    <property type="entry name" value="Teichoic_Acid_Biosynth"/>
</dbReference>
<evidence type="ECO:0000256" key="2">
    <source>
        <dbReference type="ARBA" id="ARBA00010488"/>
    </source>
</evidence>
<evidence type="ECO:0000256" key="5">
    <source>
        <dbReference type="ARBA" id="ARBA00022944"/>
    </source>
</evidence>
<keyword evidence="8" id="KW-1185">Reference proteome</keyword>
<dbReference type="InterPro" id="IPR043149">
    <property type="entry name" value="TagF_N"/>
</dbReference>
<keyword evidence="3" id="KW-1003">Cell membrane</keyword>
<dbReference type="Proteomes" id="UP000287410">
    <property type="component" value="Unassembled WGS sequence"/>
</dbReference>
<evidence type="ECO:0000313" key="7">
    <source>
        <dbReference type="EMBL" id="RUO30011.1"/>
    </source>
</evidence>
<evidence type="ECO:0008006" key="9">
    <source>
        <dbReference type="Google" id="ProtNLM"/>
    </source>
</evidence>